<feature type="region of interest" description="Disordered" evidence="2">
    <location>
        <begin position="439"/>
        <end position="484"/>
    </location>
</feature>
<protein>
    <submittedName>
        <fullName evidence="5">RPAP1-like domain containing protein,putative</fullName>
    </submittedName>
</protein>
<feature type="region of interest" description="Disordered" evidence="2">
    <location>
        <begin position="254"/>
        <end position="275"/>
    </location>
</feature>
<organism evidence="5 6">
    <name type="scientific">Babesia bigemina</name>
    <dbReference type="NCBI Taxonomy" id="5866"/>
    <lineage>
        <taxon>Eukaryota</taxon>
        <taxon>Sar</taxon>
        <taxon>Alveolata</taxon>
        <taxon>Apicomplexa</taxon>
        <taxon>Aconoidasida</taxon>
        <taxon>Piroplasmida</taxon>
        <taxon>Babesiidae</taxon>
        <taxon>Babesia</taxon>
    </lineage>
</organism>
<name>A0A061D8A4_BABBI</name>
<feature type="compositionally biased region" description="Basic and acidic residues" evidence="2">
    <location>
        <begin position="254"/>
        <end position="265"/>
    </location>
</feature>
<dbReference type="RefSeq" id="XP_012767335.1">
    <property type="nucleotide sequence ID" value="XM_012911881.1"/>
</dbReference>
<feature type="compositionally biased region" description="Low complexity" evidence="2">
    <location>
        <begin position="439"/>
        <end position="455"/>
    </location>
</feature>
<reference evidence="6" key="1">
    <citation type="submission" date="2014-06" db="EMBL/GenBank/DDBJ databases">
        <authorList>
            <person name="Aslett M."/>
            <person name="De Silva N."/>
        </authorList>
    </citation>
    <scope>NUCLEOTIDE SEQUENCE [LARGE SCALE GENOMIC DNA]</scope>
    <source>
        <strain evidence="6">Bond</strain>
    </source>
</reference>
<dbReference type="Pfam" id="PF08621">
    <property type="entry name" value="RPAP1_N"/>
    <property type="match status" value="1"/>
</dbReference>
<feature type="compositionally biased region" description="Basic and acidic residues" evidence="2">
    <location>
        <begin position="1"/>
        <end position="14"/>
    </location>
</feature>
<dbReference type="GO" id="GO:0006366">
    <property type="term" value="P:transcription by RNA polymerase II"/>
    <property type="evidence" value="ECO:0007669"/>
    <property type="project" value="InterPro"/>
</dbReference>
<dbReference type="Proteomes" id="UP000033188">
    <property type="component" value="Chromosome 2"/>
</dbReference>
<dbReference type="PANTHER" id="PTHR21483:SF18">
    <property type="entry name" value="RNA POLYMERASE II-ASSOCIATED PROTEIN 1"/>
    <property type="match status" value="1"/>
</dbReference>
<dbReference type="STRING" id="5866.A0A061D8A4"/>
<feature type="region of interest" description="Disordered" evidence="2">
    <location>
        <begin position="162"/>
        <end position="195"/>
    </location>
</feature>
<dbReference type="PANTHER" id="PTHR21483">
    <property type="entry name" value="RNA POLYMERASE II-ASSOCIATED PROTEIN 1"/>
    <property type="match status" value="1"/>
</dbReference>
<comment type="similarity">
    <text evidence="1">Belongs to the RPAP1 family.</text>
</comment>
<evidence type="ECO:0000259" key="4">
    <source>
        <dbReference type="Pfam" id="PF08621"/>
    </source>
</evidence>
<feature type="compositionally biased region" description="Basic and acidic residues" evidence="2">
    <location>
        <begin position="85"/>
        <end position="99"/>
    </location>
</feature>
<keyword evidence="6" id="KW-1185">Reference proteome</keyword>
<sequence length="1403" mass="154466">MKGWEYDPEVRGADSDNDFDIIEHFSDDEDAKPSQAAPPTKPSTAQARSTWFPKATHRRLLGYSLSRSQFTQAEPQAARAGSSHGDIRAPTDKPRQNDHIQGHIDEINRAYGAMGSAHDAALPDIASMTEEEIKAEQQFLYEKLGKDMCDFLIQRRLRKMRERNGSTESAGGEGTACSPPHAISPVVSGGKGSTYEPPKALSTVSFKVDAEELRKLEWTNPVEPDVSGGPIDAGNVRLHQLRFDFEGHLLSASGRKDGERHRHESSLYNHGKNPDQPGYTIPELLELMQSTFKPQVQIATHTLCNIVRNAHVSSPPYFGFPRERWLRYVTHDANMVGRMGYAVMEHMGTYEVLGSAMRCLAIMLYGDMDPESFGTQQASPTADSSVVRSNTIWPMQELLAGLHIRDMGVALHRWNPFVATFEGASSAYAMYERAKSAGGNRATAGSSANNTSTSGPEDTDTMRSRLSETTDEAESRHGGGKGAAVKSVRFADQADDTPMGEETRDSRMIGFYLDALNGEFISLEIEDIKHRLAVATGIEETDYYTQSNMDDTVYLIVRGVIGRLCNVVSQHEVSLALKSRFITFVCGLLMRLGEPFAQALVKCEAFCDLLESFTASLIVGTEQHKKLSEVIGESGADAELRNDRIHLTSAVLCCMRLLSVFDDRAFATLLDRIGAIALVKQTLTFTYGSQLSQLFNAAANTPPSVKPFSTKLVMPAVMAVRCLTVWALQNEYNDTLDEIVPVIELEVSTLCRLIQMDGSTLNSFISANGVLLMHIFIHMATLLEGEAGKHVNFIWDVGRVHDLLVALCEMGEEKSSIDARLLIASLFQLQSVYMRHCKRNGSGMKLENVTRSTVVIKSIERYATAISEQFCQQLVKNDVFNLGYRWWSTQIMAGNEQPIVVAREGNKDVDSYVVPVHIANCMLEALEVLQTEDETLYNSVRANIEPKFKLMMNIIVERIALMHKDRTSGTVTFPGDEGIIVQKPIPMLESWSGFILRVVRVIGGYSDQTRGGSAEHVSPTSVTSENNDDANGDKDKSSTWAAGLFAALTISGCYETIADIWSTLSSVCGPNNDVSIGLGEQCKHVGESNAISGDGADVVTAFREFNEMVANANTLGDSSMPIMTFIAFVPTFFISAIAGGTGAAANDTQILLLEALNKRGRFREEFLKWVPPFDVANSLIKAVVSADKNANWNVDRRLLEALEVLVFGRLSILDEETSLSGTRAASDVTELHDTIDSIVARMVSMNVRNHNKHLLMASEGSTGSTPAATEHDELSRATVNVINRFNSGSGDSPYVMAVIMLLISAFSRLDSAKRIWADTDLMVLLGRNLVVDRHTLEIICMHPDGHLSLGNAMVYLPNFNGSEEILRSQRRLLQEFGPSDLESNNAIMLIAMASLRKYDRLQK</sequence>
<dbReference type="OMA" id="WSDESLM"/>
<feature type="region of interest" description="Disordered" evidence="2">
    <location>
        <begin position="1"/>
        <end position="53"/>
    </location>
</feature>
<evidence type="ECO:0000256" key="1">
    <source>
        <dbReference type="ARBA" id="ARBA00009953"/>
    </source>
</evidence>
<feature type="region of interest" description="Disordered" evidence="2">
    <location>
        <begin position="1008"/>
        <end position="1034"/>
    </location>
</feature>
<gene>
    <name evidence="5" type="ORF">BBBOND_0203060</name>
</gene>
<dbReference type="Pfam" id="PF08620">
    <property type="entry name" value="RPAP1_C"/>
    <property type="match status" value="1"/>
</dbReference>
<feature type="compositionally biased region" description="Basic and acidic residues" evidence="2">
    <location>
        <begin position="460"/>
        <end position="477"/>
    </location>
</feature>
<evidence type="ECO:0000256" key="2">
    <source>
        <dbReference type="SAM" id="MobiDB-lite"/>
    </source>
</evidence>
<dbReference type="KEGG" id="bbig:BBBOND_0203060"/>
<dbReference type="InterPro" id="IPR013930">
    <property type="entry name" value="RPAP1_N"/>
</dbReference>
<feature type="domain" description="RPAP1 C-terminal" evidence="3">
    <location>
        <begin position="240"/>
        <end position="310"/>
    </location>
</feature>
<feature type="compositionally biased region" description="Acidic residues" evidence="2">
    <location>
        <begin position="15"/>
        <end position="30"/>
    </location>
</feature>
<accession>A0A061D8A4</accession>
<dbReference type="InterPro" id="IPR039913">
    <property type="entry name" value="RPAP1/Rba50"/>
</dbReference>
<feature type="domain" description="RPAP1 N-terminal" evidence="4">
    <location>
        <begin position="125"/>
        <end position="159"/>
    </location>
</feature>
<dbReference type="VEuPathDB" id="PiroplasmaDB:BBBOND_0203060"/>
<dbReference type="OrthoDB" id="348201at2759"/>
<feature type="region of interest" description="Disordered" evidence="2">
    <location>
        <begin position="70"/>
        <end position="99"/>
    </location>
</feature>
<evidence type="ECO:0000259" key="3">
    <source>
        <dbReference type="Pfam" id="PF08620"/>
    </source>
</evidence>
<evidence type="ECO:0000313" key="5">
    <source>
        <dbReference type="EMBL" id="CDR95149.1"/>
    </source>
</evidence>
<proteinExistence type="inferred from homology"/>
<dbReference type="InterPro" id="IPR013929">
    <property type="entry name" value="RPAP1_C"/>
</dbReference>
<evidence type="ECO:0000313" key="6">
    <source>
        <dbReference type="Proteomes" id="UP000033188"/>
    </source>
</evidence>
<dbReference type="GeneID" id="24563690"/>
<dbReference type="EMBL" id="LK391708">
    <property type="protein sequence ID" value="CDR95149.1"/>
    <property type="molecule type" value="Genomic_DNA"/>
</dbReference>